<dbReference type="Proteomes" id="UP001553843">
    <property type="component" value="Unassembled WGS sequence"/>
</dbReference>
<name>A0ABV3LQD2_9ACTN</name>
<organism evidence="4 5">
    <name type="scientific">Streptomyces huasconensis</name>
    <dbReference type="NCBI Taxonomy" id="1854574"/>
    <lineage>
        <taxon>Bacteria</taxon>
        <taxon>Bacillati</taxon>
        <taxon>Actinomycetota</taxon>
        <taxon>Actinomycetes</taxon>
        <taxon>Kitasatosporales</taxon>
        <taxon>Streptomycetaceae</taxon>
        <taxon>Streptomyces</taxon>
    </lineage>
</organism>
<dbReference type="PANTHER" id="PTHR31377">
    <property type="entry name" value="AGMATINE DEIMINASE-RELATED"/>
    <property type="match status" value="1"/>
</dbReference>
<dbReference type="Gene3D" id="3.75.10.10">
    <property type="entry name" value="L-arginine/glycine Amidinotransferase, Chain A"/>
    <property type="match status" value="1"/>
</dbReference>
<accession>A0ABV3LQD2</accession>
<evidence type="ECO:0000256" key="2">
    <source>
        <dbReference type="SAM" id="MobiDB-lite"/>
    </source>
</evidence>
<feature type="chain" id="PRO_5047458620" evidence="3">
    <location>
        <begin position="29"/>
        <end position="383"/>
    </location>
</feature>
<protein>
    <submittedName>
        <fullName evidence="4">Agmatine deiminase family protein</fullName>
    </submittedName>
</protein>
<evidence type="ECO:0000313" key="4">
    <source>
        <dbReference type="EMBL" id="MEW2361570.1"/>
    </source>
</evidence>
<dbReference type="Pfam" id="PF04371">
    <property type="entry name" value="PAD_porph"/>
    <property type="match status" value="1"/>
</dbReference>
<dbReference type="SUPFAM" id="SSF55909">
    <property type="entry name" value="Pentein"/>
    <property type="match status" value="1"/>
</dbReference>
<sequence>MKSDTPSRRRTLKAGALTALGATLGACGADPGEGSDKGAGKGPGEGPDAVTAYRMPDEASPHELTYMSWPSRRIWKTYVHAVREDIARIARTIAEFEPVTLLADDRDAKGARRACGSGVEILPVPVDDLWMRDTGPSFVLGPDGGVAGVDLNFNGWGGKQPHTRDRHVARRTLSDRGVPRIEATIVGEGGAIEVDGAGTLLATESSLVNANRNPGMSRDGVERALKRLFGVTEVLWVDGVRGKDITDHHIDALARFAAPGVVVMSTPPSTAAEDVWTRAYRQARATLATAKDAHGKTLDLVDLPEPADIGRRGPDFLASYVNYYVANGAVIMPRFGDKKADGAAAAIVRDLYPGREVTQIPVNALGEGGGGIHCATQQLPKAR</sequence>
<evidence type="ECO:0000256" key="3">
    <source>
        <dbReference type="SAM" id="SignalP"/>
    </source>
</evidence>
<reference evidence="4 5" key="1">
    <citation type="submission" date="2024-06" db="EMBL/GenBank/DDBJ databases">
        <title>The Natural Products Discovery Center: Release of the First 8490 Sequenced Strains for Exploring Actinobacteria Biosynthetic Diversity.</title>
        <authorList>
            <person name="Kalkreuter E."/>
            <person name="Kautsar S.A."/>
            <person name="Yang D."/>
            <person name="Bader C.D."/>
            <person name="Teijaro C.N."/>
            <person name="Fluegel L."/>
            <person name="Davis C.M."/>
            <person name="Simpson J.R."/>
            <person name="Lauterbach L."/>
            <person name="Steele A.D."/>
            <person name="Gui C."/>
            <person name="Meng S."/>
            <person name="Li G."/>
            <person name="Viehrig K."/>
            <person name="Ye F."/>
            <person name="Su P."/>
            <person name="Kiefer A.F."/>
            <person name="Nichols A."/>
            <person name="Cepeda A.J."/>
            <person name="Yan W."/>
            <person name="Fan B."/>
            <person name="Jiang Y."/>
            <person name="Adhikari A."/>
            <person name="Zheng C.-J."/>
            <person name="Schuster L."/>
            <person name="Cowan T.M."/>
            <person name="Smanski M.J."/>
            <person name="Chevrette M.G."/>
            <person name="De Carvalho L.P.S."/>
            <person name="Shen B."/>
        </authorList>
    </citation>
    <scope>NUCLEOTIDE SEQUENCE [LARGE SCALE GENOMIC DNA]</scope>
    <source>
        <strain evidence="4 5">NPDC047833</strain>
    </source>
</reference>
<feature type="signal peptide" evidence="3">
    <location>
        <begin position="1"/>
        <end position="28"/>
    </location>
</feature>
<keyword evidence="5" id="KW-1185">Reference proteome</keyword>
<dbReference type="RefSeq" id="WP_359775354.1">
    <property type="nucleotide sequence ID" value="NZ_JBEYRR010000002.1"/>
</dbReference>
<gene>
    <name evidence="4" type="ORF">AB0887_06285</name>
</gene>
<evidence type="ECO:0000313" key="5">
    <source>
        <dbReference type="Proteomes" id="UP001553843"/>
    </source>
</evidence>
<keyword evidence="3" id="KW-0732">Signal</keyword>
<dbReference type="EMBL" id="JBEYRS010000002">
    <property type="protein sequence ID" value="MEW2361570.1"/>
    <property type="molecule type" value="Genomic_DNA"/>
</dbReference>
<feature type="region of interest" description="Disordered" evidence="2">
    <location>
        <begin position="25"/>
        <end position="50"/>
    </location>
</feature>
<comment type="caution">
    <text evidence="4">The sequence shown here is derived from an EMBL/GenBank/DDBJ whole genome shotgun (WGS) entry which is preliminary data.</text>
</comment>
<evidence type="ECO:0000256" key="1">
    <source>
        <dbReference type="ARBA" id="ARBA00022801"/>
    </source>
</evidence>
<dbReference type="PANTHER" id="PTHR31377:SF0">
    <property type="entry name" value="AGMATINE DEIMINASE-RELATED"/>
    <property type="match status" value="1"/>
</dbReference>
<keyword evidence="1" id="KW-0378">Hydrolase</keyword>
<dbReference type="PROSITE" id="PS51318">
    <property type="entry name" value="TAT"/>
    <property type="match status" value="1"/>
</dbReference>
<proteinExistence type="predicted"/>
<dbReference type="InterPro" id="IPR007466">
    <property type="entry name" value="Peptidyl-Arg-deiminase_porph"/>
</dbReference>
<dbReference type="PROSITE" id="PS51257">
    <property type="entry name" value="PROKAR_LIPOPROTEIN"/>
    <property type="match status" value="1"/>
</dbReference>
<dbReference type="InterPro" id="IPR006311">
    <property type="entry name" value="TAT_signal"/>
</dbReference>